<evidence type="ECO:0000256" key="2">
    <source>
        <dbReference type="ARBA" id="ARBA00022491"/>
    </source>
</evidence>
<sequence>MKGPPMLTRKQLELLAFINKRLQRDGVPPSFDEMKEQLGLRSKSGIHRLITALEERGFIRRLPHRARAIEIVRLPDAMEAGQPLPSFDASPVSRGGGFSPRVIDGDRPDIPAPGGAMTVAANAIDVPLMGRIAAGVPIEAISEATHNVAVPGSMLSGHGNHYALEVKGDSMIDAGINDGDVVVIRETSTADNGDIVVALVEGHEATLKRLRRKNGMIALEAANPAYETRVFRDDQVKVQGRLVGLIRTY</sequence>
<keyword evidence="10 12" id="KW-0234">DNA repair</keyword>
<evidence type="ECO:0000256" key="4">
    <source>
        <dbReference type="ARBA" id="ARBA00022763"/>
    </source>
</evidence>
<feature type="site" description="Cleavage; by autolysis" evidence="12">
    <location>
        <begin position="134"/>
        <end position="135"/>
    </location>
</feature>
<evidence type="ECO:0000256" key="9">
    <source>
        <dbReference type="ARBA" id="ARBA00023163"/>
    </source>
</evidence>
<dbReference type="PANTHER" id="PTHR33516:SF2">
    <property type="entry name" value="LEXA REPRESSOR-RELATED"/>
    <property type="match status" value="1"/>
</dbReference>
<evidence type="ECO:0000256" key="3">
    <source>
        <dbReference type="ARBA" id="ARBA00022705"/>
    </source>
</evidence>
<keyword evidence="11 12" id="KW-0742">SOS response</keyword>
<dbReference type="Gene3D" id="1.10.10.10">
    <property type="entry name" value="Winged helix-like DNA-binding domain superfamily/Winged helix DNA-binding domain"/>
    <property type="match status" value="1"/>
</dbReference>
<dbReference type="eggNOG" id="COG1974">
    <property type="taxonomic scope" value="Bacteria"/>
</dbReference>
<evidence type="ECO:0000256" key="11">
    <source>
        <dbReference type="ARBA" id="ARBA00023236"/>
    </source>
</evidence>
<evidence type="ECO:0000259" key="14">
    <source>
        <dbReference type="Pfam" id="PF00717"/>
    </source>
</evidence>
<dbReference type="GO" id="GO:0009432">
    <property type="term" value="P:SOS response"/>
    <property type="evidence" value="ECO:0007669"/>
    <property type="project" value="UniProtKB-UniRule"/>
</dbReference>
<evidence type="ECO:0000313" key="16">
    <source>
        <dbReference type="EMBL" id="EKE43679.1"/>
    </source>
</evidence>
<comment type="similarity">
    <text evidence="1 12 13">Belongs to the peptidase S24 family.</text>
</comment>
<dbReference type="PANTHER" id="PTHR33516">
    <property type="entry name" value="LEXA REPRESSOR"/>
    <property type="match status" value="1"/>
</dbReference>
<comment type="catalytic activity">
    <reaction evidence="12">
        <text>Hydrolysis of Ala-|-Gly bond in repressor LexA.</text>
        <dbReference type="EC" id="3.4.21.88"/>
    </reaction>
</comment>
<keyword evidence="6 12" id="KW-0068">Autocatalytic cleavage</keyword>
<protein>
    <recommendedName>
        <fullName evidence="12">LexA repressor</fullName>
        <ecNumber evidence="12">3.4.21.88</ecNumber>
    </recommendedName>
</protein>
<dbReference type="CDD" id="cd06529">
    <property type="entry name" value="S24_LexA-like"/>
    <property type="match status" value="1"/>
</dbReference>
<feature type="DNA-binding region" description="H-T-H motif" evidence="12">
    <location>
        <begin position="31"/>
        <end position="51"/>
    </location>
</feature>
<keyword evidence="4 12" id="KW-0227">DNA damage</keyword>
<dbReference type="Proteomes" id="UP000006765">
    <property type="component" value="Unassembled WGS sequence"/>
</dbReference>
<dbReference type="EC" id="3.4.21.88" evidence="12"/>
<evidence type="ECO:0000256" key="12">
    <source>
        <dbReference type="HAMAP-Rule" id="MF_00015"/>
    </source>
</evidence>
<dbReference type="Gene3D" id="2.10.109.10">
    <property type="entry name" value="Umud Fragment, subunit A"/>
    <property type="match status" value="1"/>
</dbReference>
<feature type="active site" description="For autocatalytic cleavage activity" evidence="12">
    <location>
        <position position="208"/>
    </location>
</feature>
<dbReference type="NCBIfam" id="TIGR00498">
    <property type="entry name" value="lexA"/>
    <property type="match status" value="1"/>
</dbReference>
<evidence type="ECO:0000256" key="8">
    <source>
        <dbReference type="ARBA" id="ARBA00023125"/>
    </source>
</evidence>
<evidence type="ECO:0000256" key="13">
    <source>
        <dbReference type="RuleBase" id="RU003991"/>
    </source>
</evidence>
<evidence type="ECO:0000259" key="15">
    <source>
        <dbReference type="Pfam" id="PF01726"/>
    </source>
</evidence>
<keyword evidence="17" id="KW-1185">Reference proteome</keyword>
<evidence type="ECO:0000256" key="6">
    <source>
        <dbReference type="ARBA" id="ARBA00022813"/>
    </source>
</evidence>
<dbReference type="EMBL" id="AMGO01000052">
    <property type="protein sequence ID" value="EKE43679.1"/>
    <property type="molecule type" value="Genomic_DNA"/>
</dbReference>
<evidence type="ECO:0000256" key="10">
    <source>
        <dbReference type="ARBA" id="ARBA00023204"/>
    </source>
</evidence>
<dbReference type="GO" id="GO:0003677">
    <property type="term" value="F:DNA binding"/>
    <property type="evidence" value="ECO:0007669"/>
    <property type="project" value="UniProtKB-UniRule"/>
</dbReference>
<proteinExistence type="inferred from homology"/>
<evidence type="ECO:0000256" key="5">
    <source>
        <dbReference type="ARBA" id="ARBA00022801"/>
    </source>
</evidence>
<dbReference type="InterPro" id="IPR015927">
    <property type="entry name" value="Peptidase_S24_S26A/B/C"/>
</dbReference>
<feature type="domain" description="LexA repressor DNA-binding" evidence="15">
    <location>
        <begin position="7"/>
        <end position="68"/>
    </location>
</feature>
<dbReference type="InterPro" id="IPR036388">
    <property type="entry name" value="WH-like_DNA-bd_sf"/>
</dbReference>
<dbReference type="Pfam" id="PF00717">
    <property type="entry name" value="Peptidase_S24"/>
    <property type="match status" value="1"/>
</dbReference>
<dbReference type="InterPro" id="IPR050077">
    <property type="entry name" value="LexA_repressor"/>
</dbReference>
<accession>K2HLD6</accession>
<dbReference type="GO" id="GO:0006508">
    <property type="term" value="P:proteolysis"/>
    <property type="evidence" value="ECO:0007669"/>
    <property type="project" value="InterPro"/>
</dbReference>
<evidence type="ECO:0000313" key="17">
    <source>
        <dbReference type="Proteomes" id="UP000006765"/>
    </source>
</evidence>
<keyword evidence="5 12" id="KW-0378">Hydrolase</keyword>
<dbReference type="GO" id="GO:0045892">
    <property type="term" value="P:negative regulation of DNA-templated transcription"/>
    <property type="evidence" value="ECO:0007669"/>
    <property type="project" value="UniProtKB-UniRule"/>
</dbReference>
<name>K2HLD6_9RHOB</name>
<dbReference type="PATRIC" id="fig|1231392.3.peg.2425"/>
<keyword evidence="9 12" id="KW-0804">Transcription</keyword>
<dbReference type="STRING" id="1231392.OCGS_2411"/>
<keyword evidence="2 12" id="KW-0678">Repressor</keyword>
<feature type="domain" description="Peptidase S24/S26A/S26B/S26C" evidence="14">
    <location>
        <begin position="127"/>
        <end position="243"/>
    </location>
</feature>
<dbReference type="HAMAP" id="MF_00015">
    <property type="entry name" value="LexA"/>
    <property type="match status" value="1"/>
</dbReference>
<reference evidence="16 17" key="1">
    <citation type="journal article" date="2012" name="J. Bacteriol.">
        <title>Draft Genome Sequence of Oceaniovalibus guishaninsula JLT2003T.</title>
        <authorList>
            <person name="Tang K."/>
            <person name="Liu K."/>
            <person name="Jiao N."/>
        </authorList>
    </citation>
    <scope>NUCLEOTIDE SEQUENCE [LARGE SCALE GENOMIC DNA]</scope>
    <source>
        <strain evidence="16 17">JLT2003</strain>
    </source>
</reference>
<dbReference type="SUPFAM" id="SSF46785">
    <property type="entry name" value="Winged helix' DNA-binding domain"/>
    <property type="match status" value="1"/>
</dbReference>
<dbReference type="InterPro" id="IPR036390">
    <property type="entry name" value="WH_DNA-bd_sf"/>
</dbReference>
<dbReference type="InterPro" id="IPR006200">
    <property type="entry name" value="LexA"/>
</dbReference>
<evidence type="ECO:0000256" key="1">
    <source>
        <dbReference type="ARBA" id="ARBA00007484"/>
    </source>
</evidence>
<dbReference type="InterPro" id="IPR036286">
    <property type="entry name" value="LexA/Signal_pep-like_sf"/>
</dbReference>
<comment type="subunit">
    <text evidence="12">Homodimer.</text>
</comment>
<keyword evidence="8 12" id="KW-0238">DNA-binding</keyword>
<gene>
    <name evidence="12" type="primary">lexA</name>
    <name evidence="16" type="ORF">OCGS_2411</name>
</gene>
<dbReference type="InterPro" id="IPR039418">
    <property type="entry name" value="LexA-like"/>
</dbReference>
<dbReference type="GO" id="GO:0006260">
    <property type="term" value="P:DNA replication"/>
    <property type="evidence" value="ECO:0007669"/>
    <property type="project" value="UniProtKB-UniRule"/>
</dbReference>
<dbReference type="GO" id="GO:0006281">
    <property type="term" value="P:DNA repair"/>
    <property type="evidence" value="ECO:0007669"/>
    <property type="project" value="UniProtKB-UniRule"/>
</dbReference>
<keyword evidence="3 12" id="KW-0235">DNA replication</keyword>
<dbReference type="InterPro" id="IPR006197">
    <property type="entry name" value="Peptidase_S24_LexA"/>
</dbReference>
<dbReference type="MEROPS" id="S24.001"/>
<evidence type="ECO:0000256" key="7">
    <source>
        <dbReference type="ARBA" id="ARBA00023015"/>
    </source>
</evidence>
<dbReference type="GO" id="GO:0004252">
    <property type="term" value="F:serine-type endopeptidase activity"/>
    <property type="evidence" value="ECO:0007669"/>
    <property type="project" value="UniProtKB-UniRule"/>
</dbReference>
<keyword evidence="7 12" id="KW-0805">Transcription regulation</keyword>
<dbReference type="FunFam" id="2.10.109.10:FF:000001">
    <property type="entry name" value="LexA repressor"/>
    <property type="match status" value="1"/>
</dbReference>
<dbReference type="InterPro" id="IPR006199">
    <property type="entry name" value="LexA_DNA-bd_dom"/>
</dbReference>
<organism evidence="16 17">
    <name type="scientific">Oceaniovalibus guishaninsula JLT2003</name>
    <dbReference type="NCBI Taxonomy" id="1231392"/>
    <lineage>
        <taxon>Bacteria</taxon>
        <taxon>Pseudomonadati</taxon>
        <taxon>Pseudomonadota</taxon>
        <taxon>Alphaproteobacteria</taxon>
        <taxon>Rhodobacterales</taxon>
        <taxon>Roseobacteraceae</taxon>
        <taxon>Oceaniovalibus</taxon>
    </lineage>
</organism>
<comment type="caution">
    <text evidence="16">The sequence shown here is derived from an EMBL/GenBank/DDBJ whole genome shotgun (WGS) entry which is preliminary data.</text>
</comment>
<dbReference type="SUPFAM" id="SSF51306">
    <property type="entry name" value="LexA/Signal peptidase"/>
    <property type="match status" value="1"/>
</dbReference>
<dbReference type="Pfam" id="PF01726">
    <property type="entry name" value="LexA_DNA_bind"/>
    <property type="match status" value="1"/>
</dbReference>
<dbReference type="AlphaFoldDB" id="K2HLD6"/>
<dbReference type="PRINTS" id="PR00726">
    <property type="entry name" value="LEXASERPTASE"/>
</dbReference>
<feature type="active site" description="For autocatalytic cleavage activity" evidence="12">
    <location>
        <position position="170"/>
    </location>
</feature>
<comment type="function">
    <text evidence="12">Represses a number of genes involved in the response to DNA damage (SOS response), including recA and lexA. In the presence of single-stranded DNA, RecA interacts with LexA causing an autocatalytic cleavage which disrupts the DNA-binding part of LexA, leading to derepression of the SOS regulon and eventually DNA repair.</text>
</comment>